<dbReference type="SUPFAM" id="SSF51735">
    <property type="entry name" value="NAD(P)-binding Rossmann-fold domains"/>
    <property type="match status" value="1"/>
</dbReference>
<name>A0A383VRM3_TETOB</name>
<reference evidence="1 2" key="1">
    <citation type="submission" date="2016-10" db="EMBL/GenBank/DDBJ databases">
        <authorList>
            <person name="Cai Z."/>
        </authorList>
    </citation>
    <scope>NUCLEOTIDE SEQUENCE [LARGE SCALE GENOMIC DNA]</scope>
</reference>
<evidence type="ECO:0000313" key="1">
    <source>
        <dbReference type="EMBL" id="SZX67026.1"/>
    </source>
</evidence>
<accession>A0A383VRM3</accession>
<proteinExistence type="predicted"/>
<dbReference type="InterPro" id="IPR002347">
    <property type="entry name" value="SDR_fam"/>
</dbReference>
<sequence length="249" mass="25741">MGSLGSSKQGLAVVVGANKGIGLGLCQVLLAEGYDVLATCRSTSAALDATAAKVVQGVDVTSVAGLEPLFPALQSGSKVQLLVVCAGYQKLDSLASLDTDDLDKHWQINAVGPLRVVQSLMPLLEDGKSKVVILSSKMGSQGAQDIPAGGGLYGYRMSKTALNMAGKLLAEDLAGRGIPVGIVHPGPVHTDMLRSLRISRGVTDESKLAAGTISVKQSSASICSYIATKLDMSTSGQFWAADTDKVLPW</sequence>
<protein>
    <recommendedName>
        <fullName evidence="3">Short-chain dehydrogenase/reductase SDR</fullName>
    </recommendedName>
</protein>
<keyword evidence="2" id="KW-1185">Reference proteome</keyword>
<dbReference type="EMBL" id="FNXT01000767">
    <property type="protein sequence ID" value="SZX67026.1"/>
    <property type="molecule type" value="Genomic_DNA"/>
</dbReference>
<dbReference type="Pfam" id="PF00106">
    <property type="entry name" value="adh_short"/>
    <property type="match status" value="1"/>
</dbReference>
<dbReference type="PANTHER" id="PTHR45458">
    <property type="entry name" value="SHORT-CHAIN DEHYDROGENASE/REDUCTASE SDR"/>
    <property type="match status" value="1"/>
</dbReference>
<gene>
    <name evidence="1" type="ORF">BQ4739_LOCUS7452</name>
</gene>
<dbReference type="PANTHER" id="PTHR45458:SF1">
    <property type="entry name" value="SHORT CHAIN DEHYDROGENASE"/>
    <property type="match status" value="1"/>
</dbReference>
<dbReference type="Proteomes" id="UP000256970">
    <property type="component" value="Unassembled WGS sequence"/>
</dbReference>
<dbReference type="GO" id="GO:0016616">
    <property type="term" value="F:oxidoreductase activity, acting on the CH-OH group of donors, NAD or NADP as acceptor"/>
    <property type="evidence" value="ECO:0007669"/>
    <property type="project" value="TreeGrafter"/>
</dbReference>
<evidence type="ECO:0000313" key="2">
    <source>
        <dbReference type="Proteomes" id="UP000256970"/>
    </source>
</evidence>
<evidence type="ECO:0008006" key="3">
    <source>
        <dbReference type="Google" id="ProtNLM"/>
    </source>
</evidence>
<organism evidence="1 2">
    <name type="scientific">Tetradesmus obliquus</name>
    <name type="common">Green alga</name>
    <name type="synonym">Acutodesmus obliquus</name>
    <dbReference type="NCBI Taxonomy" id="3088"/>
    <lineage>
        <taxon>Eukaryota</taxon>
        <taxon>Viridiplantae</taxon>
        <taxon>Chlorophyta</taxon>
        <taxon>core chlorophytes</taxon>
        <taxon>Chlorophyceae</taxon>
        <taxon>CS clade</taxon>
        <taxon>Sphaeropleales</taxon>
        <taxon>Scenedesmaceae</taxon>
        <taxon>Tetradesmus</taxon>
    </lineage>
</organism>
<dbReference type="AlphaFoldDB" id="A0A383VRM3"/>
<dbReference type="InterPro" id="IPR036291">
    <property type="entry name" value="NAD(P)-bd_dom_sf"/>
</dbReference>
<dbReference type="InterPro" id="IPR052184">
    <property type="entry name" value="SDR_enzymes"/>
</dbReference>
<dbReference type="PRINTS" id="PR00081">
    <property type="entry name" value="GDHRDH"/>
</dbReference>
<dbReference type="Gene3D" id="3.40.50.720">
    <property type="entry name" value="NAD(P)-binding Rossmann-like Domain"/>
    <property type="match status" value="1"/>
</dbReference>